<protein>
    <submittedName>
        <fullName evidence="3">Alkaline phosphatase</fullName>
        <ecNumber evidence="3">3.1.3.1</ecNumber>
    </submittedName>
</protein>
<reference evidence="3 4" key="1">
    <citation type="submission" date="2013-02" db="EMBL/GenBank/DDBJ databases">
        <authorList>
            <person name="Fiebig A."/>
            <person name="Goeker M."/>
            <person name="Klenk H.-P.P."/>
        </authorList>
    </citation>
    <scope>NUCLEOTIDE SEQUENCE [LARGE SCALE GENOMIC DNA]</scope>
    <source>
        <strain evidence="3 4">DSM 19309</strain>
    </source>
</reference>
<comment type="subcellular location">
    <subcellularLocation>
        <location evidence="1">Secreted</location>
    </subcellularLocation>
</comment>
<dbReference type="PANTHER" id="PTHR38340">
    <property type="entry name" value="S-LAYER PROTEIN"/>
    <property type="match status" value="1"/>
</dbReference>
<dbReference type="InterPro" id="IPR011049">
    <property type="entry name" value="Serralysin-like_metalloprot_C"/>
</dbReference>
<comment type="caution">
    <text evidence="3">The sequence shown here is derived from an EMBL/GenBank/DDBJ whole genome shotgun (WGS) entry which is preliminary data.</text>
</comment>
<dbReference type="RefSeq" id="WP_051521482.1">
    <property type="nucleotide sequence ID" value="NZ_KK088604.1"/>
</dbReference>
<sequence length="399" mass="43318">MAELYANFAFDMDTLDLGRLFRATYSTDFWDNEFFSIDGDIYADSLDYYYEIFGVEGWTELYSDFIGYSDVTGEMYAGSVDAIYQHIGFGFDYEEWWGAHGFSISAASLQNAMHTYSTADDYVLVAAAFAGDDSFYLSEDADLARGYGGDDHLDGSDGDDQLFGGDGGDWLSGDGGDDTLVGEAGNDTLLGLAGVDWLEGGTGDDTYLADGSDTVVERPGEGTDMVTAEITHKLAVNIENLVLTGKDDIDGRGNELANTLIGNAGDNVLKGLAGRDKLDVSEGGDDRLVGGKGNDEFIFSTKRSSGDTIADFGSVRGNNDKIVIDASHFRGGLRQGKLDRDHFQIGDDHQAEDRHVRFIFDTSDKTLWFDKNGDKHGGFTLVADLQANASMTHHDILLI</sequence>
<keyword evidence="4" id="KW-1185">Reference proteome</keyword>
<dbReference type="HOGENOM" id="CLU_690556_0_0_5"/>
<dbReference type="PRINTS" id="PR00313">
    <property type="entry name" value="CABNDNGRPT"/>
</dbReference>
<dbReference type="SUPFAM" id="SSF51120">
    <property type="entry name" value="beta-Roll"/>
    <property type="match status" value="2"/>
</dbReference>
<keyword evidence="2" id="KW-0964">Secreted</keyword>
<dbReference type="InterPro" id="IPR001343">
    <property type="entry name" value="Hemolysn_Ca-bd"/>
</dbReference>
<dbReference type="PANTHER" id="PTHR38340:SF1">
    <property type="entry name" value="S-LAYER PROTEIN"/>
    <property type="match status" value="1"/>
</dbReference>
<name>A0A017HJH2_9RHOB</name>
<evidence type="ECO:0000256" key="1">
    <source>
        <dbReference type="ARBA" id="ARBA00004613"/>
    </source>
</evidence>
<evidence type="ECO:0000313" key="4">
    <source>
        <dbReference type="Proteomes" id="UP000019666"/>
    </source>
</evidence>
<dbReference type="InterPro" id="IPR050557">
    <property type="entry name" value="RTX_toxin/Mannuronan_C5-epim"/>
</dbReference>
<gene>
    <name evidence="3" type="ORF">Rumeso_03787</name>
</gene>
<evidence type="ECO:0000256" key="2">
    <source>
        <dbReference type="ARBA" id="ARBA00022525"/>
    </source>
</evidence>
<dbReference type="Pfam" id="PF00353">
    <property type="entry name" value="HemolysinCabind"/>
    <property type="match status" value="3"/>
</dbReference>
<organism evidence="3 4">
    <name type="scientific">Rubellimicrobium mesophilum DSM 19309</name>
    <dbReference type="NCBI Taxonomy" id="442562"/>
    <lineage>
        <taxon>Bacteria</taxon>
        <taxon>Pseudomonadati</taxon>
        <taxon>Pseudomonadota</taxon>
        <taxon>Alphaproteobacteria</taxon>
        <taxon>Rhodobacterales</taxon>
        <taxon>Roseobacteraceae</taxon>
        <taxon>Rubellimicrobium</taxon>
    </lineage>
</organism>
<proteinExistence type="predicted"/>
<dbReference type="GO" id="GO:0005576">
    <property type="term" value="C:extracellular region"/>
    <property type="evidence" value="ECO:0007669"/>
    <property type="project" value="UniProtKB-SubCell"/>
</dbReference>
<dbReference type="STRING" id="442562.Rumeso_03787"/>
<dbReference type="AlphaFoldDB" id="A0A017HJH2"/>
<dbReference type="PROSITE" id="PS00330">
    <property type="entry name" value="HEMOLYSIN_CALCIUM"/>
    <property type="match status" value="1"/>
</dbReference>
<dbReference type="GO" id="GO:0005509">
    <property type="term" value="F:calcium ion binding"/>
    <property type="evidence" value="ECO:0007669"/>
    <property type="project" value="InterPro"/>
</dbReference>
<dbReference type="InterPro" id="IPR018511">
    <property type="entry name" value="Hemolysin-typ_Ca-bd_CS"/>
</dbReference>
<dbReference type="Proteomes" id="UP000019666">
    <property type="component" value="Unassembled WGS sequence"/>
</dbReference>
<dbReference type="GO" id="GO:0004035">
    <property type="term" value="F:alkaline phosphatase activity"/>
    <property type="evidence" value="ECO:0007669"/>
    <property type="project" value="UniProtKB-EC"/>
</dbReference>
<dbReference type="Gene3D" id="2.150.10.10">
    <property type="entry name" value="Serralysin-like metalloprotease, C-terminal"/>
    <property type="match status" value="1"/>
</dbReference>
<keyword evidence="3" id="KW-0378">Hydrolase</keyword>
<dbReference type="EC" id="3.1.3.1" evidence="3"/>
<dbReference type="EMBL" id="AOSK01000111">
    <property type="protein sequence ID" value="EYD74491.1"/>
    <property type="molecule type" value="Genomic_DNA"/>
</dbReference>
<dbReference type="OrthoDB" id="7727094at2"/>
<evidence type="ECO:0000313" key="3">
    <source>
        <dbReference type="EMBL" id="EYD74491.1"/>
    </source>
</evidence>
<accession>A0A017HJH2</accession>